<dbReference type="Proteomes" id="UP000515971">
    <property type="component" value="Chromosome"/>
</dbReference>
<dbReference type="GO" id="GO:0006354">
    <property type="term" value="P:DNA-templated transcription elongation"/>
    <property type="evidence" value="ECO:0007669"/>
    <property type="project" value="TreeGrafter"/>
</dbReference>
<dbReference type="KEGG" id="slut:H9L13_09230"/>
<dbReference type="InterPro" id="IPR001437">
    <property type="entry name" value="Tscrpt_elong_fac_GreA/B_C"/>
</dbReference>
<evidence type="ECO:0000313" key="4">
    <source>
        <dbReference type="Proteomes" id="UP000515971"/>
    </source>
</evidence>
<dbReference type="PANTHER" id="PTHR30437:SF6">
    <property type="entry name" value="TRANSCRIPTION ELONGATION FACTOR GREB"/>
    <property type="match status" value="1"/>
</dbReference>
<keyword evidence="3" id="KW-0251">Elongation factor</keyword>
<accession>A0A7G9SG62</accession>
<name>A0A7G9SG62_9SPHN</name>
<feature type="domain" description="Transcription elongation factor GreA/GreB C-terminal" evidence="2">
    <location>
        <begin position="83"/>
        <end position="150"/>
    </location>
</feature>
<gene>
    <name evidence="3" type="ORF">H9L13_09230</name>
</gene>
<keyword evidence="4" id="KW-1185">Reference proteome</keyword>
<dbReference type="GO" id="GO:0003677">
    <property type="term" value="F:DNA binding"/>
    <property type="evidence" value="ECO:0007669"/>
    <property type="project" value="InterPro"/>
</dbReference>
<dbReference type="RefSeq" id="WP_187537429.1">
    <property type="nucleotide sequence ID" value="NZ_BAABJT010000001.1"/>
</dbReference>
<dbReference type="SUPFAM" id="SSF54534">
    <property type="entry name" value="FKBP-like"/>
    <property type="match status" value="1"/>
</dbReference>
<dbReference type="InterPro" id="IPR023459">
    <property type="entry name" value="Tscrpt_elong_fac_GreA/B_fam"/>
</dbReference>
<feature type="compositionally biased region" description="Basic and acidic residues" evidence="1">
    <location>
        <begin position="1"/>
        <end position="18"/>
    </location>
</feature>
<dbReference type="InterPro" id="IPR036953">
    <property type="entry name" value="GreA/GreB_C_sf"/>
</dbReference>
<feature type="region of interest" description="Disordered" evidence="1">
    <location>
        <begin position="1"/>
        <end position="25"/>
    </location>
</feature>
<dbReference type="GO" id="GO:0032784">
    <property type="term" value="P:regulation of DNA-templated transcription elongation"/>
    <property type="evidence" value="ECO:0007669"/>
    <property type="project" value="InterPro"/>
</dbReference>
<evidence type="ECO:0000256" key="1">
    <source>
        <dbReference type="SAM" id="MobiDB-lite"/>
    </source>
</evidence>
<keyword evidence="3" id="KW-0648">Protein biosynthesis</keyword>
<sequence length="154" mass="17205">MSVAFRRESDEEHLEPKFELPIPPGPNLVTRRGLSLIEQRNAELEGRLAAELPEDERKAVLRDARYWRQRLASAQLAPTPDGETVAIGTRVTILQGKTRKTLEIVGHDEADPAEKRITFASPLARAMLGANVGEVVDYRDDETIEIVAIEVRPD</sequence>
<evidence type="ECO:0000259" key="2">
    <source>
        <dbReference type="Pfam" id="PF01272"/>
    </source>
</evidence>
<dbReference type="EMBL" id="CP060718">
    <property type="protein sequence ID" value="QNN66837.1"/>
    <property type="molecule type" value="Genomic_DNA"/>
</dbReference>
<dbReference type="Gene3D" id="3.10.50.30">
    <property type="entry name" value="Transcription elongation factor, GreA/GreB, C-terminal domain"/>
    <property type="match status" value="1"/>
</dbReference>
<dbReference type="GO" id="GO:0003746">
    <property type="term" value="F:translation elongation factor activity"/>
    <property type="evidence" value="ECO:0007669"/>
    <property type="project" value="UniProtKB-KW"/>
</dbReference>
<reference evidence="3 4" key="1">
    <citation type="submission" date="2020-08" db="EMBL/GenBank/DDBJ databases">
        <title>Genome sequence of Sphingomonas lutea KCTC 23642T.</title>
        <authorList>
            <person name="Hyun D.-W."/>
            <person name="Bae J.-W."/>
        </authorList>
    </citation>
    <scope>NUCLEOTIDE SEQUENCE [LARGE SCALE GENOMIC DNA]</scope>
    <source>
        <strain evidence="3 4">KCTC 23642</strain>
    </source>
</reference>
<proteinExistence type="predicted"/>
<evidence type="ECO:0000313" key="3">
    <source>
        <dbReference type="EMBL" id="QNN66837.1"/>
    </source>
</evidence>
<organism evidence="3 4">
    <name type="scientific">Sphingomonas lutea</name>
    <dbReference type="NCBI Taxonomy" id="1045317"/>
    <lineage>
        <taxon>Bacteria</taxon>
        <taxon>Pseudomonadati</taxon>
        <taxon>Pseudomonadota</taxon>
        <taxon>Alphaproteobacteria</taxon>
        <taxon>Sphingomonadales</taxon>
        <taxon>Sphingomonadaceae</taxon>
        <taxon>Sphingomonas</taxon>
    </lineage>
</organism>
<dbReference type="PANTHER" id="PTHR30437">
    <property type="entry name" value="TRANSCRIPTION ELONGATION FACTOR GREA"/>
    <property type="match status" value="1"/>
</dbReference>
<dbReference type="Pfam" id="PF01272">
    <property type="entry name" value="GreA_GreB"/>
    <property type="match status" value="1"/>
</dbReference>
<protein>
    <submittedName>
        <fullName evidence="3">GreA/GreB family elongation factor</fullName>
    </submittedName>
</protein>
<dbReference type="AlphaFoldDB" id="A0A7G9SG62"/>
<dbReference type="GO" id="GO:0070063">
    <property type="term" value="F:RNA polymerase binding"/>
    <property type="evidence" value="ECO:0007669"/>
    <property type="project" value="InterPro"/>
</dbReference>